<dbReference type="Proteomes" id="UP000014227">
    <property type="component" value="Chromosome I"/>
</dbReference>
<reference evidence="3" key="1">
    <citation type="submission" date="2013-03" db="EMBL/GenBank/DDBJ databases">
        <title>Genome sequence of Chthonomonas calidirosea, the first sequenced genome from the Armatimonadetes phylum (formally candidate division OP10).</title>
        <authorList>
            <person name="Lee K.C.Y."/>
            <person name="Morgan X.C."/>
            <person name="Dunfield P.F."/>
            <person name="Tamas I."/>
            <person name="Houghton K.M."/>
            <person name="Vyssotski M."/>
            <person name="Ryan J.L.J."/>
            <person name="Lagutin K."/>
            <person name="McDonald I.R."/>
            <person name="Stott M.B."/>
        </authorList>
    </citation>
    <scope>NUCLEOTIDE SEQUENCE [LARGE SCALE GENOMIC DNA]</scope>
    <source>
        <strain evidence="3">DSM 23976 / ICMP 18418 / T49</strain>
    </source>
</reference>
<dbReference type="EMBL" id="HF951689">
    <property type="protein sequence ID" value="CCW35821.1"/>
    <property type="molecule type" value="Genomic_DNA"/>
</dbReference>
<organism evidence="2 3">
    <name type="scientific">Chthonomonas calidirosea (strain DSM 23976 / ICMP 18418 / T49)</name>
    <dbReference type="NCBI Taxonomy" id="1303518"/>
    <lineage>
        <taxon>Bacteria</taxon>
        <taxon>Bacillati</taxon>
        <taxon>Armatimonadota</taxon>
        <taxon>Chthonomonadia</taxon>
        <taxon>Chthonomonadales</taxon>
        <taxon>Chthonomonadaceae</taxon>
        <taxon>Chthonomonas</taxon>
    </lineage>
</organism>
<name>S0EVJ7_CHTCT</name>
<evidence type="ECO:0000313" key="3">
    <source>
        <dbReference type="Proteomes" id="UP000014227"/>
    </source>
</evidence>
<gene>
    <name evidence="2" type="ORF">CCALI_02014</name>
</gene>
<feature type="region of interest" description="Disordered" evidence="1">
    <location>
        <begin position="1"/>
        <end position="28"/>
    </location>
</feature>
<dbReference type="AlphaFoldDB" id="S0EVJ7"/>
<accession>S0EVJ7</accession>
<sequence length="160" mass="17376">MGSRFRPPLGFKPQDSRADTPGTLRPPGRSVARVLTCVSQQSHPTRKDVDRADHIGVSLETTLHTSELGLRLPVVRTDMADRCGWCPAAERQPALVEEGLVQARLGPNVASRHIGCACRQLGLFSSLQVLNTHHRVVFADRGRELLQQVAAPIGDAGMSL</sequence>
<protein>
    <submittedName>
        <fullName evidence="2">Uncharacterized protein</fullName>
    </submittedName>
</protein>
<keyword evidence="3" id="KW-1185">Reference proteome</keyword>
<evidence type="ECO:0000256" key="1">
    <source>
        <dbReference type="SAM" id="MobiDB-lite"/>
    </source>
</evidence>
<dbReference type="InParanoid" id="S0EVJ7"/>
<dbReference type="KEGG" id="ccz:CCALI_02014"/>
<dbReference type="HOGENOM" id="CLU_1649119_0_0_0"/>
<evidence type="ECO:0000313" key="2">
    <source>
        <dbReference type="EMBL" id="CCW35821.1"/>
    </source>
</evidence>
<proteinExistence type="predicted"/>